<dbReference type="AlphaFoldDB" id="A0A8S3ZI08"/>
<feature type="transmembrane region" description="Helical" evidence="6">
    <location>
        <begin position="125"/>
        <end position="147"/>
    </location>
</feature>
<evidence type="ECO:0000256" key="6">
    <source>
        <dbReference type="RuleBase" id="RU280814"/>
    </source>
</evidence>
<comment type="caution">
    <text evidence="8">The sequence shown here is derived from an EMBL/GenBank/DDBJ whole genome shotgun (WGS) entry which is preliminary data.</text>
</comment>
<evidence type="ECO:0000313" key="8">
    <source>
        <dbReference type="EMBL" id="CAG5126762.1"/>
    </source>
</evidence>
<keyword evidence="3 6" id="KW-0812">Transmembrane</keyword>
<evidence type="ECO:0000256" key="1">
    <source>
        <dbReference type="ARBA" id="ARBA00004141"/>
    </source>
</evidence>
<dbReference type="PANTHER" id="PTHR12308:SF84">
    <property type="entry name" value="ANOCTAMIN"/>
    <property type="match status" value="1"/>
</dbReference>
<evidence type="ECO:0000259" key="7">
    <source>
        <dbReference type="Pfam" id="PF04547"/>
    </source>
</evidence>
<sequence>NEICDNSGPGNFTMCPLCDQRCSWWKLGRSCIYSRVSYLFDNEATVAFAAFMALWSTFFIEMWKRREAEIKYDWDVEDFEEEETIRPEYEASVRSRRINPVSKRGPIEEPYLSFSSRVCRTVSSLWIILFMLCVVIAAVFGVIIYRLTVSAVLYSVSQETIRDQGGIITSVTASLINLLIIIILGKIYQFIAEFLTNFETHRTLTEWEDSFTLKMFLFQFVNHFSSLFYIAFFKGKLIGRPGQYNHSIGRRQEEVMIV</sequence>
<feature type="transmembrane region" description="Helical" evidence="6">
    <location>
        <begin position="44"/>
        <end position="63"/>
    </location>
</feature>
<organism evidence="8 9">
    <name type="scientific">Candidula unifasciata</name>
    <dbReference type="NCBI Taxonomy" id="100452"/>
    <lineage>
        <taxon>Eukaryota</taxon>
        <taxon>Metazoa</taxon>
        <taxon>Spiralia</taxon>
        <taxon>Lophotrochozoa</taxon>
        <taxon>Mollusca</taxon>
        <taxon>Gastropoda</taxon>
        <taxon>Heterobranchia</taxon>
        <taxon>Euthyneura</taxon>
        <taxon>Panpulmonata</taxon>
        <taxon>Eupulmonata</taxon>
        <taxon>Stylommatophora</taxon>
        <taxon>Helicina</taxon>
        <taxon>Helicoidea</taxon>
        <taxon>Geomitridae</taxon>
        <taxon>Candidula</taxon>
    </lineage>
</organism>
<comment type="caution">
    <text evidence="6">Lacks conserved residue(s) required for the propagation of feature annotation.</text>
</comment>
<dbReference type="Pfam" id="PF04547">
    <property type="entry name" value="Anoctamin"/>
    <property type="match status" value="1"/>
</dbReference>
<evidence type="ECO:0000313" key="9">
    <source>
        <dbReference type="Proteomes" id="UP000678393"/>
    </source>
</evidence>
<feature type="domain" description="Anoctamin transmembrane" evidence="7">
    <location>
        <begin position="32"/>
        <end position="253"/>
    </location>
</feature>
<feature type="transmembrane region" description="Helical" evidence="6">
    <location>
        <begin position="167"/>
        <end position="191"/>
    </location>
</feature>
<keyword evidence="9" id="KW-1185">Reference proteome</keyword>
<evidence type="ECO:0000256" key="5">
    <source>
        <dbReference type="ARBA" id="ARBA00023136"/>
    </source>
</evidence>
<reference evidence="8" key="1">
    <citation type="submission" date="2021-04" db="EMBL/GenBank/DDBJ databases">
        <authorList>
            <consortium name="Molecular Ecology Group"/>
        </authorList>
    </citation>
    <scope>NUCLEOTIDE SEQUENCE</scope>
</reference>
<gene>
    <name evidence="8" type="ORF">CUNI_LOCUS12320</name>
</gene>
<keyword evidence="4 6" id="KW-1133">Transmembrane helix</keyword>
<feature type="non-terminal residue" evidence="8">
    <location>
        <position position="258"/>
    </location>
</feature>
<evidence type="ECO:0000256" key="2">
    <source>
        <dbReference type="ARBA" id="ARBA00009671"/>
    </source>
</evidence>
<name>A0A8S3ZI08_9EUPU</name>
<dbReference type="EMBL" id="CAJHNH020002446">
    <property type="protein sequence ID" value="CAG5126762.1"/>
    <property type="molecule type" value="Genomic_DNA"/>
</dbReference>
<dbReference type="GO" id="GO:0005886">
    <property type="term" value="C:plasma membrane"/>
    <property type="evidence" value="ECO:0007669"/>
    <property type="project" value="TreeGrafter"/>
</dbReference>
<dbReference type="InterPro" id="IPR007632">
    <property type="entry name" value="Anoctamin"/>
</dbReference>
<dbReference type="OrthoDB" id="296386at2759"/>
<dbReference type="GO" id="GO:0005254">
    <property type="term" value="F:chloride channel activity"/>
    <property type="evidence" value="ECO:0007669"/>
    <property type="project" value="TreeGrafter"/>
</dbReference>
<comment type="similarity">
    <text evidence="2 6">Belongs to the anoctamin family.</text>
</comment>
<accession>A0A8S3ZI08</accession>
<dbReference type="InterPro" id="IPR049452">
    <property type="entry name" value="Anoctamin_TM"/>
</dbReference>
<proteinExistence type="inferred from homology"/>
<evidence type="ECO:0000256" key="4">
    <source>
        <dbReference type="ARBA" id="ARBA00022989"/>
    </source>
</evidence>
<dbReference type="Proteomes" id="UP000678393">
    <property type="component" value="Unassembled WGS sequence"/>
</dbReference>
<protein>
    <recommendedName>
        <fullName evidence="6">Anoctamin</fullName>
    </recommendedName>
</protein>
<comment type="subcellular location">
    <subcellularLocation>
        <location evidence="1 6">Membrane</location>
        <topology evidence="1 6">Multi-pass membrane protein</topology>
    </subcellularLocation>
</comment>
<keyword evidence="5 6" id="KW-0472">Membrane</keyword>
<dbReference type="PANTHER" id="PTHR12308">
    <property type="entry name" value="ANOCTAMIN"/>
    <property type="match status" value="1"/>
</dbReference>
<evidence type="ECO:0000256" key="3">
    <source>
        <dbReference type="ARBA" id="ARBA00022692"/>
    </source>
</evidence>